<dbReference type="FunFam" id="3.90.79.10:FF:000015">
    <property type="entry name" value="Nudix hydrolase 8"/>
    <property type="match status" value="1"/>
</dbReference>
<dbReference type="InterPro" id="IPR040618">
    <property type="entry name" value="Pre-Nudix"/>
</dbReference>
<dbReference type="Pfam" id="PF18290">
    <property type="entry name" value="Nudix_hydro"/>
    <property type="match status" value="1"/>
</dbReference>
<dbReference type="PANTHER" id="PTHR13994">
    <property type="entry name" value="NUDIX HYDROLASE RELATED"/>
    <property type="match status" value="1"/>
</dbReference>
<keyword evidence="7" id="KW-1185">Reference proteome</keyword>
<evidence type="ECO:0000256" key="2">
    <source>
        <dbReference type="ARBA" id="ARBA00022723"/>
    </source>
</evidence>
<comment type="similarity">
    <text evidence="1">Belongs to the Nudix hydrolase family.</text>
</comment>
<dbReference type="GO" id="GO:0047631">
    <property type="term" value="F:ADP-ribose diphosphatase activity"/>
    <property type="evidence" value="ECO:0007669"/>
    <property type="project" value="TreeGrafter"/>
</dbReference>
<keyword evidence="4" id="KW-1133">Transmembrane helix</keyword>
<evidence type="ECO:0000259" key="5">
    <source>
        <dbReference type="PROSITE" id="PS51462"/>
    </source>
</evidence>
<reference evidence="6 7" key="1">
    <citation type="submission" date="2020-08" db="EMBL/GenBank/DDBJ databases">
        <title>Plant Genome Project.</title>
        <authorList>
            <person name="Zhang R.-G."/>
        </authorList>
    </citation>
    <scope>NUCLEOTIDE SEQUENCE [LARGE SCALE GENOMIC DNA]</scope>
    <source>
        <tissue evidence="6">Rhizome</tissue>
    </source>
</reference>
<comment type="caution">
    <text evidence="6">The sequence shown here is derived from an EMBL/GenBank/DDBJ whole genome shotgun (WGS) entry which is preliminary data.</text>
</comment>
<evidence type="ECO:0000313" key="7">
    <source>
        <dbReference type="Proteomes" id="UP000734854"/>
    </source>
</evidence>
<dbReference type="GO" id="GO:0046872">
    <property type="term" value="F:metal ion binding"/>
    <property type="evidence" value="ECO:0007669"/>
    <property type="project" value="UniProtKB-KW"/>
</dbReference>
<dbReference type="Gene3D" id="3.40.630.30">
    <property type="match status" value="1"/>
</dbReference>
<evidence type="ECO:0000313" key="6">
    <source>
        <dbReference type="EMBL" id="KAG6530277.1"/>
    </source>
</evidence>
<evidence type="ECO:0000256" key="1">
    <source>
        <dbReference type="ARBA" id="ARBA00005582"/>
    </source>
</evidence>
<dbReference type="GO" id="GO:0051287">
    <property type="term" value="F:NAD binding"/>
    <property type="evidence" value="ECO:0007669"/>
    <property type="project" value="TreeGrafter"/>
</dbReference>
<keyword evidence="2" id="KW-0479">Metal-binding</keyword>
<feature type="domain" description="Nudix hydrolase" evidence="5">
    <location>
        <begin position="210"/>
        <end position="342"/>
    </location>
</feature>
<organism evidence="6 7">
    <name type="scientific">Zingiber officinale</name>
    <name type="common">Ginger</name>
    <name type="synonym">Amomum zingiber</name>
    <dbReference type="NCBI Taxonomy" id="94328"/>
    <lineage>
        <taxon>Eukaryota</taxon>
        <taxon>Viridiplantae</taxon>
        <taxon>Streptophyta</taxon>
        <taxon>Embryophyta</taxon>
        <taxon>Tracheophyta</taxon>
        <taxon>Spermatophyta</taxon>
        <taxon>Magnoliopsida</taxon>
        <taxon>Liliopsida</taxon>
        <taxon>Zingiberales</taxon>
        <taxon>Zingiberaceae</taxon>
        <taxon>Zingiber</taxon>
    </lineage>
</organism>
<keyword evidence="3" id="KW-0378">Hydrolase</keyword>
<evidence type="ECO:0000256" key="3">
    <source>
        <dbReference type="ARBA" id="ARBA00022801"/>
    </source>
</evidence>
<proteinExistence type="inferred from homology"/>
<dbReference type="PRINTS" id="PR01356">
    <property type="entry name" value="GFGPROTEIN"/>
</dbReference>
<dbReference type="PROSITE" id="PS51462">
    <property type="entry name" value="NUDIX"/>
    <property type="match status" value="1"/>
</dbReference>
<dbReference type="InterPro" id="IPR003293">
    <property type="entry name" value="Nudix_hydrolase6-like"/>
</dbReference>
<accession>A0A8J5I032</accession>
<dbReference type="PANTHER" id="PTHR13994:SF29">
    <property type="entry name" value="NUDIX HYDROLASE 2"/>
    <property type="match status" value="1"/>
</dbReference>
<dbReference type="Pfam" id="PF00293">
    <property type="entry name" value="NUDIX"/>
    <property type="match status" value="1"/>
</dbReference>
<dbReference type="EMBL" id="JACMSC010000003">
    <property type="protein sequence ID" value="KAG6530277.1"/>
    <property type="molecule type" value="Genomic_DNA"/>
</dbReference>
<dbReference type="Gene3D" id="3.90.79.10">
    <property type="entry name" value="Nucleoside Triphosphate Pyrophosphohydrolase"/>
    <property type="match status" value="1"/>
</dbReference>
<dbReference type="Proteomes" id="UP000734854">
    <property type="component" value="Unassembled WGS sequence"/>
</dbReference>
<dbReference type="InterPro" id="IPR000086">
    <property type="entry name" value="NUDIX_hydrolase_dom"/>
</dbReference>
<gene>
    <name evidence="6" type="ORF">ZIOFF_012500</name>
</gene>
<dbReference type="GO" id="GO:0035529">
    <property type="term" value="F:NADH pyrophosphatase activity"/>
    <property type="evidence" value="ECO:0007669"/>
    <property type="project" value="TreeGrafter"/>
</dbReference>
<dbReference type="CDD" id="cd04670">
    <property type="entry name" value="NUDIX_ASFGF2_Nudt6"/>
    <property type="match status" value="1"/>
</dbReference>
<dbReference type="AlphaFoldDB" id="A0A8J5I032"/>
<keyword evidence="4" id="KW-0812">Transmembrane</keyword>
<dbReference type="FunFam" id="3.40.630.30:FF:000016">
    <property type="entry name" value="nudix hydrolase 2"/>
    <property type="match status" value="1"/>
</dbReference>
<feature type="transmembrane region" description="Helical" evidence="4">
    <location>
        <begin position="64"/>
        <end position="85"/>
    </location>
</feature>
<evidence type="ECO:0000256" key="4">
    <source>
        <dbReference type="SAM" id="Phobius"/>
    </source>
</evidence>
<sequence>MGVLFLIWTPFEFCHIKRAENGDAPACVGLAFRHPESPSPKSIPLRVPAPLLSGKRVFCLSPRWILFSADLLVVAVALAVLLVFGKQQSIQERTMSISTSSSSVLAPKLHFDSDEDVALLTAVNDEHGGVIVEIKDPMDSTDFSTSLRSSLINWKKQGKKGVWIKLPINLANLIEAVVQEGFLYHHAEPTYLMLVRWLPNTQHTIPANASHRVGIGAFVMNDNREILVVQEKNGILKGSGFWKFPTGVVEQGEDIHAGTIREVKEETGIDTEFVEVLAFRQTHKAFFEKSDLFFLCLLRPLSFDIHIQELEIEAAQWMPIEEYANQPFVQKHELLKYILEVSLAKIDKGYSGFSPVQIRSTFFGQQREECLFLNSRDFNH</sequence>
<name>A0A8J5I032_ZINOF</name>
<protein>
    <recommendedName>
        <fullName evidence="5">Nudix hydrolase domain-containing protein</fullName>
    </recommendedName>
</protein>
<dbReference type="SUPFAM" id="SSF55811">
    <property type="entry name" value="Nudix"/>
    <property type="match status" value="1"/>
</dbReference>
<keyword evidence="4" id="KW-0472">Membrane</keyword>
<dbReference type="InterPro" id="IPR015797">
    <property type="entry name" value="NUDIX_hydrolase-like_dom_sf"/>
</dbReference>